<dbReference type="WBParaSite" id="HPLM_0001869001-mRNA-1">
    <property type="protein sequence ID" value="HPLM_0001869001-mRNA-1"/>
    <property type="gene ID" value="HPLM_0001869001"/>
</dbReference>
<evidence type="ECO:0000313" key="1">
    <source>
        <dbReference type="EMBL" id="VDO72502.1"/>
    </source>
</evidence>
<reference evidence="1 2" key="2">
    <citation type="submission" date="2018-11" db="EMBL/GenBank/DDBJ databases">
        <authorList>
            <consortium name="Pathogen Informatics"/>
        </authorList>
    </citation>
    <scope>NUCLEOTIDE SEQUENCE [LARGE SCALE GENOMIC DNA]</scope>
    <source>
        <strain evidence="1 2">MHpl1</strain>
    </source>
</reference>
<organism evidence="3">
    <name type="scientific">Haemonchus placei</name>
    <name type="common">Barber's pole worm</name>
    <dbReference type="NCBI Taxonomy" id="6290"/>
    <lineage>
        <taxon>Eukaryota</taxon>
        <taxon>Metazoa</taxon>
        <taxon>Ecdysozoa</taxon>
        <taxon>Nematoda</taxon>
        <taxon>Chromadorea</taxon>
        <taxon>Rhabditida</taxon>
        <taxon>Rhabditina</taxon>
        <taxon>Rhabditomorpha</taxon>
        <taxon>Strongyloidea</taxon>
        <taxon>Trichostrongylidae</taxon>
        <taxon>Haemonchus</taxon>
    </lineage>
</organism>
<protein>
    <submittedName>
        <fullName evidence="3">TRANSKETOLASE_1 domain-containing protein</fullName>
    </submittedName>
</protein>
<dbReference type="Proteomes" id="UP000268014">
    <property type="component" value="Unassembled WGS sequence"/>
</dbReference>
<name>A0A0N4X2U8_HAEPC</name>
<gene>
    <name evidence="1" type="ORF">HPLM_LOCUS18682</name>
</gene>
<sequence length="85" mass="9552">MLFSCSERHYGIGTTGSGHCVLQMASAMIFNEARRDYPITILLDSGADKLHKGRDEKQIEAANDKFHIIHHNRNGRASKPSNRTK</sequence>
<dbReference type="EMBL" id="UZAF01020736">
    <property type="protein sequence ID" value="VDO72502.1"/>
    <property type="molecule type" value="Genomic_DNA"/>
</dbReference>
<evidence type="ECO:0000313" key="3">
    <source>
        <dbReference type="WBParaSite" id="HPLM_0001869001-mRNA-1"/>
    </source>
</evidence>
<dbReference type="AlphaFoldDB" id="A0A0N4X2U8"/>
<reference evidence="3" key="1">
    <citation type="submission" date="2017-02" db="UniProtKB">
        <authorList>
            <consortium name="WormBaseParasite"/>
        </authorList>
    </citation>
    <scope>IDENTIFICATION</scope>
</reference>
<accession>A0A0N4X2U8</accession>
<proteinExistence type="predicted"/>
<evidence type="ECO:0000313" key="2">
    <source>
        <dbReference type="Proteomes" id="UP000268014"/>
    </source>
</evidence>
<dbReference type="OrthoDB" id="7765035at2759"/>
<keyword evidence="2" id="KW-1185">Reference proteome</keyword>